<keyword evidence="2" id="KW-1185">Reference proteome</keyword>
<reference evidence="1 2" key="1">
    <citation type="submission" date="2019-03" db="EMBL/GenBank/DDBJ databases">
        <title>Genomic Encyclopedia of Type Strains, Phase IV (KMG-IV): sequencing the most valuable type-strain genomes for metagenomic binning, comparative biology and taxonomic classification.</title>
        <authorList>
            <person name="Goeker M."/>
        </authorList>
    </citation>
    <scope>NUCLEOTIDE SEQUENCE [LARGE SCALE GENOMIC DNA]</scope>
    <source>
        <strain evidence="1 2">DSM 17974</strain>
    </source>
</reference>
<accession>A0A4R8LR00</accession>
<proteinExistence type="predicted"/>
<evidence type="ECO:0000313" key="2">
    <source>
        <dbReference type="Proteomes" id="UP000294581"/>
    </source>
</evidence>
<evidence type="ECO:0000313" key="1">
    <source>
        <dbReference type="EMBL" id="TDY49993.1"/>
    </source>
</evidence>
<dbReference type="AlphaFoldDB" id="A0A4R8LR00"/>
<dbReference type="Pfam" id="PF07293">
    <property type="entry name" value="DUF1450"/>
    <property type="match status" value="1"/>
</dbReference>
<dbReference type="EMBL" id="SORF01000003">
    <property type="protein sequence ID" value="TDY49993.1"/>
    <property type="molecule type" value="Genomic_DNA"/>
</dbReference>
<gene>
    <name evidence="1" type="ORF">C7445_10336</name>
</gene>
<organism evidence="1 2">
    <name type="scientific">Alicyclobacillus sacchari</name>
    <dbReference type="NCBI Taxonomy" id="392010"/>
    <lineage>
        <taxon>Bacteria</taxon>
        <taxon>Bacillati</taxon>
        <taxon>Bacillota</taxon>
        <taxon>Bacilli</taxon>
        <taxon>Bacillales</taxon>
        <taxon>Alicyclobacillaceae</taxon>
        <taxon>Alicyclobacillus</taxon>
    </lineage>
</organism>
<dbReference type="Proteomes" id="UP000294581">
    <property type="component" value="Unassembled WGS sequence"/>
</dbReference>
<protein>
    <submittedName>
        <fullName evidence="1">Uncharacterized protein YuzB (UPF0349 family)</fullName>
    </submittedName>
</protein>
<name>A0A4R8LR00_9BACL</name>
<comment type="caution">
    <text evidence="1">The sequence shown here is derived from an EMBL/GenBank/DDBJ whole genome shotgun (WGS) entry which is preliminary data.</text>
</comment>
<dbReference type="RefSeq" id="WP_166668983.1">
    <property type="nucleotide sequence ID" value="NZ_BSUS01000001.1"/>
</dbReference>
<sequence>MTERALSIEWCVKNERFGTREAVEKAVDASAIRRRYACLDLCEICMRKPFAVIDNHVVTSDDATALRQALLCRRRA</sequence>
<dbReference type="InterPro" id="IPR009910">
    <property type="entry name" value="DUF1450"/>
</dbReference>